<dbReference type="InterPro" id="IPR050971">
    <property type="entry name" value="Cadherin-domain_protein"/>
</dbReference>
<reference evidence="12" key="1">
    <citation type="submission" date="2015-11" db="EMBL/GenBank/DDBJ databases">
        <title>De novo transcriptome assembly of four potential Pierce s Disease insect vectors from Arizona vineyards.</title>
        <authorList>
            <person name="Tassone E.E."/>
        </authorList>
    </citation>
    <scope>NUCLEOTIDE SEQUENCE</scope>
</reference>
<dbReference type="FunFam" id="2.60.40.60:FF:000064">
    <property type="entry name" value="FAT atypical cadherin 1"/>
    <property type="match status" value="1"/>
</dbReference>
<dbReference type="PANTHER" id="PTHR24025">
    <property type="entry name" value="DESMOGLEIN FAMILY MEMBER"/>
    <property type="match status" value="1"/>
</dbReference>
<dbReference type="Gene3D" id="2.60.40.60">
    <property type="entry name" value="Cadherins"/>
    <property type="match status" value="2"/>
</dbReference>
<feature type="signal peptide" evidence="10">
    <location>
        <begin position="1"/>
        <end position="21"/>
    </location>
</feature>
<feature type="domain" description="Cadherin" evidence="11">
    <location>
        <begin position="138"/>
        <end position="245"/>
    </location>
</feature>
<evidence type="ECO:0000313" key="12">
    <source>
        <dbReference type="EMBL" id="JAS39464.1"/>
    </source>
</evidence>
<dbReference type="PANTHER" id="PTHR24025:SF23">
    <property type="entry name" value="NEURAL-CADHERIN"/>
    <property type="match status" value="1"/>
</dbReference>
<comment type="subcellular location">
    <subcellularLocation>
        <location evidence="1">Cell membrane</location>
        <topology evidence="1">Single-pass type I membrane protein</topology>
    </subcellularLocation>
</comment>
<evidence type="ECO:0000256" key="7">
    <source>
        <dbReference type="ARBA" id="ARBA00022989"/>
    </source>
</evidence>
<keyword evidence="7" id="KW-1133">Transmembrane helix</keyword>
<accession>A0A1B6ENF2</accession>
<keyword evidence="5 9" id="KW-0106">Calcium</keyword>
<dbReference type="AlphaFoldDB" id="A0A1B6ENF2"/>
<dbReference type="GO" id="GO:0007163">
    <property type="term" value="P:establishment or maintenance of cell polarity"/>
    <property type="evidence" value="ECO:0007669"/>
    <property type="project" value="UniProtKB-ARBA"/>
</dbReference>
<organism evidence="12">
    <name type="scientific">Cuerna arida</name>
    <dbReference type="NCBI Taxonomy" id="1464854"/>
    <lineage>
        <taxon>Eukaryota</taxon>
        <taxon>Metazoa</taxon>
        <taxon>Ecdysozoa</taxon>
        <taxon>Arthropoda</taxon>
        <taxon>Hexapoda</taxon>
        <taxon>Insecta</taxon>
        <taxon>Pterygota</taxon>
        <taxon>Neoptera</taxon>
        <taxon>Paraneoptera</taxon>
        <taxon>Hemiptera</taxon>
        <taxon>Auchenorrhyncha</taxon>
        <taxon>Membracoidea</taxon>
        <taxon>Cicadellidae</taxon>
        <taxon>Cicadellinae</taxon>
        <taxon>Proconiini</taxon>
        <taxon>Cuerna</taxon>
    </lineage>
</organism>
<evidence type="ECO:0000259" key="11">
    <source>
        <dbReference type="PROSITE" id="PS50268"/>
    </source>
</evidence>
<dbReference type="GO" id="GO:0005509">
    <property type="term" value="F:calcium ion binding"/>
    <property type="evidence" value="ECO:0007669"/>
    <property type="project" value="UniProtKB-UniRule"/>
</dbReference>
<keyword evidence="8" id="KW-0472">Membrane</keyword>
<feature type="domain" description="Cadherin" evidence="11">
    <location>
        <begin position="27"/>
        <end position="137"/>
    </location>
</feature>
<keyword evidence="6" id="KW-0130">Cell adhesion</keyword>
<evidence type="ECO:0000256" key="6">
    <source>
        <dbReference type="ARBA" id="ARBA00022889"/>
    </source>
</evidence>
<evidence type="ECO:0000256" key="5">
    <source>
        <dbReference type="ARBA" id="ARBA00022837"/>
    </source>
</evidence>
<dbReference type="GO" id="GO:0008104">
    <property type="term" value="P:intracellular protein localization"/>
    <property type="evidence" value="ECO:0007669"/>
    <property type="project" value="UniProtKB-ARBA"/>
</dbReference>
<gene>
    <name evidence="12" type="ORF">g.44102</name>
</gene>
<dbReference type="InterPro" id="IPR002126">
    <property type="entry name" value="Cadherin-like_dom"/>
</dbReference>
<dbReference type="Pfam" id="PF00028">
    <property type="entry name" value="Cadherin"/>
    <property type="match status" value="2"/>
</dbReference>
<dbReference type="PROSITE" id="PS50268">
    <property type="entry name" value="CADHERIN_2"/>
    <property type="match status" value="2"/>
</dbReference>
<dbReference type="GO" id="GO:0005911">
    <property type="term" value="C:cell-cell junction"/>
    <property type="evidence" value="ECO:0007669"/>
    <property type="project" value="TreeGrafter"/>
</dbReference>
<protein>
    <recommendedName>
        <fullName evidence="11">Cadherin domain-containing protein</fullName>
    </recommendedName>
</protein>
<feature type="chain" id="PRO_5008582243" description="Cadherin domain-containing protein" evidence="10">
    <location>
        <begin position="22"/>
        <end position="272"/>
    </location>
</feature>
<dbReference type="GO" id="GO:0007156">
    <property type="term" value="P:homophilic cell adhesion via plasma membrane adhesion molecules"/>
    <property type="evidence" value="ECO:0007669"/>
    <property type="project" value="InterPro"/>
</dbReference>
<evidence type="ECO:0000256" key="10">
    <source>
        <dbReference type="SAM" id="SignalP"/>
    </source>
</evidence>
<evidence type="ECO:0000256" key="1">
    <source>
        <dbReference type="ARBA" id="ARBA00004251"/>
    </source>
</evidence>
<name>A0A1B6ENF2_9HEMI</name>
<dbReference type="EMBL" id="GECZ01030305">
    <property type="protein sequence ID" value="JAS39464.1"/>
    <property type="molecule type" value="Transcribed_RNA"/>
</dbReference>
<sequence length="272" mass="30508">MTMSLSLLSVFLMSGLVTATASQFHFTQSSYNVSIPEHSAKESLATTDQMVGVFVSDSVNNVSYRVVSGDPDKLFKIEERLVGDFWFLSVRTRSNSLNRERKDKYVLTVNATATSGLEATTVVTVNIVDTNDLSPLFYYPEYSTTVPEDLPVHSSVIKVFAEDADLGRNGEVYYSFLEVSEQFAIHPVTGVITLTRPLRHSERSVYDLQVLARDRGIDIRGVKKPFSKTKVQVLVAQVNQHGPEIYVYHLPEISEYSHADVYAIVRVIDRDD</sequence>
<dbReference type="PRINTS" id="PR00205">
    <property type="entry name" value="CADHERIN"/>
</dbReference>
<evidence type="ECO:0000256" key="4">
    <source>
        <dbReference type="ARBA" id="ARBA00022737"/>
    </source>
</evidence>
<dbReference type="FunFam" id="2.60.40.60:FF:000033">
    <property type="entry name" value="FAT atypical cadherin 1"/>
    <property type="match status" value="1"/>
</dbReference>
<evidence type="ECO:0000256" key="2">
    <source>
        <dbReference type="ARBA" id="ARBA00022692"/>
    </source>
</evidence>
<keyword evidence="2" id="KW-0812">Transmembrane</keyword>
<dbReference type="InterPro" id="IPR015919">
    <property type="entry name" value="Cadherin-like_sf"/>
</dbReference>
<evidence type="ECO:0000256" key="9">
    <source>
        <dbReference type="PROSITE-ProRule" id="PRU00043"/>
    </source>
</evidence>
<dbReference type="GO" id="GO:0005886">
    <property type="term" value="C:plasma membrane"/>
    <property type="evidence" value="ECO:0007669"/>
    <property type="project" value="UniProtKB-SubCell"/>
</dbReference>
<keyword evidence="4" id="KW-0677">Repeat</keyword>
<keyword evidence="3 10" id="KW-0732">Signal</keyword>
<feature type="non-terminal residue" evidence="12">
    <location>
        <position position="272"/>
    </location>
</feature>
<dbReference type="SMART" id="SM00112">
    <property type="entry name" value="CA"/>
    <property type="match status" value="2"/>
</dbReference>
<dbReference type="CDD" id="cd11304">
    <property type="entry name" value="Cadherin_repeat"/>
    <property type="match status" value="2"/>
</dbReference>
<dbReference type="GO" id="GO:0001736">
    <property type="term" value="P:establishment of planar polarity"/>
    <property type="evidence" value="ECO:0007669"/>
    <property type="project" value="UniProtKB-ARBA"/>
</dbReference>
<evidence type="ECO:0000256" key="3">
    <source>
        <dbReference type="ARBA" id="ARBA00022729"/>
    </source>
</evidence>
<proteinExistence type="predicted"/>
<dbReference type="SUPFAM" id="SSF49313">
    <property type="entry name" value="Cadherin-like"/>
    <property type="match status" value="2"/>
</dbReference>
<evidence type="ECO:0000256" key="8">
    <source>
        <dbReference type="ARBA" id="ARBA00023136"/>
    </source>
</evidence>